<reference evidence="2 3" key="1">
    <citation type="journal article" date="2023" name="Life. Sci Alliance">
        <title>Evolutionary insights into 3D genome organization and epigenetic landscape of Vigna mungo.</title>
        <authorList>
            <person name="Junaid A."/>
            <person name="Singh B."/>
            <person name="Bhatia S."/>
        </authorList>
    </citation>
    <scope>NUCLEOTIDE SEQUENCE [LARGE SCALE GENOMIC DNA]</scope>
    <source>
        <strain evidence="2">Urdbean</strain>
    </source>
</reference>
<dbReference type="AlphaFoldDB" id="A0AAQ3P6F0"/>
<organism evidence="2 3">
    <name type="scientific">Vigna mungo</name>
    <name type="common">Black gram</name>
    <name type="synonym">Phaseolus mungo</name>
    <dbReference type="NCBI Taxonomy" id="3915"/>
    <lineage>
        <taxon>Eukaryota</taxon>
        <taxon>Viridiplantae</taxon>
        <taxon>Streptophyta</taxon>
        <taxon>Embryophyta</taxon>
        <taxon>Tracheophyta</taxon>
        <taxon>Spermatophyta</taxon>
        <taxon>Magnoliopsida</taxon>
        <taxon>eudicotyledons</taxon>
        <taxon>Gunneridae</taxon>
        <taxon>Pentapetalae</taxon>
        <taxon>rosids</taxon>
        <taxon>fabids</taxon>
        <taxon>Fabales</taxon>
        <taxon>Fabaceae</taxon>
        <taxon>Papilionoideae</taxon>
        <taxon>50 kb inversion clade</taxon>
        <taxon>NPAAA clade</taxon>
        <taxon>indigoferoid/millettioid clade</taxon>
        <taxon>Phaseoleae</taxon>
        <taxon>Vigna</taxon>
    </lineage>
</organism>
<evidence type="ECO:0000313" key="2">
    <source>
        <dbReference type="EMBL" id="WVZ21831.1"/>
    </source>
</evidence>
<gene>
    <name evidence="2" type="ORF">V8G54_000375</name>
</gene>
<feature type="region of interest" description="Disordered" evidence="1">
    <location>
        <begin position="81"/>
        <end position="160"/>
    </location>
</feature>
<proteinExistence type="predicted"/>
<dbReference type="Proteomes" id="UP001374535">
    <property type="component" value="Chromosome 1"/>
</dbReference>
<feature type="compositionally biased region" description="Basic and acidic residues" evidence="1">
    <location>
        <begin position="90"/>
        <end position="101"/>
    </location>
</feature>
<evidence type="ECO:0000256" key="1">
    <source>
        <dbReference type="SAM" id="MobiDB-lite"/>
    </source>
</evidence>
<protein>
    <submittedName>
        <fullName evidence="2">Uncharacterized protein</fullName>
    </submittedName>
</protein>
<name>A0AAQ3P6F0_VIGMU</name>
<feature type="compositionally biased region" description="Polar residues" evidence="1">
    <location>
        <begin position="140"/>
        <end position="160"/>
    </location>
</feature>
<evidence type="ECO:0000313" key="3">
    <source>
        <dbReference type="Proteomes" id="UP001374535"/>
    </source>
</evidence>
<keyword evidence="3" id="KW-1185">Reference proteome</keyword>
<accession>A0AAQ3P6F0</accession>
<feature type="compositionally biased region" description="Polar residues" evidence="1">
    <location>
        <begin position="110"/>
        <end position="131"/>
    </location>
</feature>
<sequence>MPHMKQQLSIFILPSQKIRNQKTTQIEMKFSRSRPSSESADTNSQMTHYILYFLRPSQSRATLHIRIPTAAVQIKPNFIVAIDQPPRKQRKEDSNTDERARNRTRKSRKIPSSESATRLSLYRTNDSITQHSKLRKIKNIRTTESSKTNSVISRTQNPSS</sequence>
<dbReference type="EMBL" id="CP144700">
    <property type="protein sequence ID" value="WVZ21831.1"/>
    <property type="molecule type" value="Genomic_DNA"/>
</dbReference>